<dbReference type="Pfam" id="PF00892">
    <property type="entry name" value="EamA"/>
    <property type="match status" value="2"/>
</dbReference>
<feature type="transmembrane region" description="Helical" evidence="6">
    <location>
        <begin position="96"/>
        <end position="117"/>
    </location>
</feature>
<feature type="transmembrane region" description="Helical" evidence="6">
    <location>
        <begin position="124"/>
        <end position="143"/>
    </location>
</feature>
<keyword evidence="4 6" id="KW-1133">Transmembrane helix</keyword>
<protein>
    <submittedName>
        <fullName evidence="8">DMT family transporter</fullName>
    </submittedName>
</protein>
<dbReference type="EMBL" id="JAOANI010000032">
    <property type="protein sequence ID" value="MCT7361093.1"/>
    <property type="molecule type" value="Genomic_DNA"/>
</dbReference>
<evidence type="ECO:0000256" key="5">
    <source>
        <dbReference type="ARBA" id="ARBA00023136"/>
    </source>
</evidence>
<feature type="transmembrane region" description="Helical" evidence="6">
    <location>
        <begin position="155"/>
        <end position="171"/>
    </location>
</feature>
<dbReference type="PANTHER" id="PTHR32322:SF2">
    <property type="entry name" value="EAMA DOMAIN-CONTAINING PROTEIN"/>
    <property type="match status" value="1"/>
</dbReference>
<feature type="transmembrane region" description="Helical" evidence="6">
    <location>
        <begin position="183"/>
        <end position="202"/>
    </location>
</feature>
<accession>A0A9X2WIP7</accession>
<keyword evidence="5 6" id="KW-0472">Membrane</keyword>
<dbReference type="GO" id="GO:0016020">
    <property type="term" value="C:membrane"/>
    <property type="evidence" value="ECO:0007669"/>
    <property type="project" value="UniProtKB-SubCell"/>
</dbReference>
<comment type="similarity">
    <text evidence="2">Belongs to the EamA transporter family.</text>
</comment>
<sequence length="305" mass="32757">MNSNASIWLLIVFSTLFWGSNFNAGHEIAGVMPPLTAAAERFFIALVIFWLFRWWSGKAESQLHWRDAPVLGVLGILGVFGFNYAFFIALHSTTPLNAALIMALSPLVSVLLSVVLLNARMKAVQIAGMILAFVGVSLVITGGDFSQLNVASGDLWMLLACLVWSLYSVGSKKYAPHIPPLQFARWTVSIGAIALIVAALVIEQPQQIIPQLTLKSHSILLYMGLCGSVLAYVFWLKGVQQLGPDKSAIAFNLVPVFTLLVSLMLGVMPNALQVGGLVLVLFGVLVFNGKVALPAALKPSAGRVG</sequence>
<evidence type="ECO:0000256" key="6">
    <source>
        <dbReference type="SAM" id="Phobius"/>
    </source>
</evidence>
<feature type="transmembrane region" description="Helical" evidence="6">
    <location>
        <begin position="68"/>
        <end position="90"/>
    </location>
</feature>
<dbReference type="InterPro" id="IPR000620">
    <property type="entry name" value="EamA_dom"/>
</dbReference>
<name>A0A9X2WIP7_9GAMM</name>
<comment type="caution">
    <text evidence="8">The sequence shown here is derived from an EMBL/GenBank/DDBJ whole genome shotgun (WGS) entry which is preliminary data.</text>
</comment>
<dbReference type="AlphaFoldDB" id="A0A9X2WIP7"/>
<evidence type="ECO:0000256" key="4">
    <source>
        <dbReference type="ARBA" id="ARBA00022989"/>
    </source>
</evidence>
<organism evidence="8 9">
    <name type="scientific">Thalassolituus pacificus</name>
    <dbReference type="NCBI Taxonomy" id="2975440"/>
    <lineage>
        <taxon>Bacteria</taxon>
        <taxon>Pseudomonadati</taxon>
        <taxon>Pseudomonadota</taxon>
        <taxon>Gammaproteobacteria</taxon>
        <taxon>Oceanospirillales</taxon>
        <taxon>Oceanospirillaceae</taxon>
        <taxon>Thalassolituus</taxon>
    </lineage>
</organism>
<gene>
    <name evidence="8" type="ORF">NYR02_18900</name>
</gene>
<dbReference type="SUPFAM" id="SSF103481">
    <property type="entry name" value="Multidrug resistance efflux transporter EmrE"/>
    <property type="match status" value="2"/>
</dbReference>
<dbReference type="InterPro" id="IPR050638">
    <property type="entry name" value="AA-Vitamin_Transporters"/>
</dbReference>
<feature type="transmembrane region" description="Helical" evidence="6">
    <location>
        <begin position="214"/>
        <end position="236"/>
    </location>
</feature>
<keyword evidence="9" id="KW-1185">Reference proteome</keyword>
<evidence type="ECO:0000313" key="8">
    <source>
        <dbReference type="EMBL" id="MCT7361093.1"/>
    </source>
</evidence>
<feature type="domain" description="EamA" evidence="7">
    <location>
        <begin position="152"/>
        <end position="288"/>
    </location>
</feature>
<comment type="subcellular location">
    <subcellularLocation>
        <location evidence="1">Membrane</location>
        <topology evidence="1">Multi-pass membrane protein</topology>
    </subcellularLocation>
</comment>
<feature type="transmembrane region" description="Helical" evidence="6">
    <location>
        <begin position="35"/>
        <end position="56"/>
    </location>
</feature>
<keyword evidence="3 6" id="KW-0812">Transmembrane</keyword>
<proteinExistence type="inferred from homology"/>
<feature type="domain" description="EamA" evidence="7">
    <location>
        <begin position="9"/>
        <end position="140"/>
    </location>
</feature>
<reference evidence="8" key="1">
    <citation type="journal article" date="2022" name="Front. Microbiol.">
        <title>Genome-based taxonomic rearrangement of Oceanobacter-related bacteria including the description of Thalassolituus hydrocarbonoclasticus sp. nov. and Thalassolituus pacificus sp. nov. and emended description of the genus Thalassolituus.</title>
        <authorList>
            <person name="Dong C."/>
            <person name="Wei L."/>
            <person name="Wang J."/>
            <person name="Lai Q."/>
            <person name="Huang Z."/>
            <person name="Shao Z."/>
        </authorList>
    </citation>
    <scope>NUCLEOTIDE SEQUENCE</scope>
    <source>
        <strain evidence="8">59MF3M-4</strain>
    </source>
</reference>
<evidence type="ECO:0000259" key="7">
    <source>
        <dbReference type="Pfam" id="PF00892"/>
    </source>
</evidence>
<feature type="transmembrane region" description="Helical" evidence="6">
    <location>
        <begin position="248"/>
        <end position="268"/>
    </location>
</feature>
<dbReference type="InterPro" id="IPR037185">
    <property type="entry name" value="EmrE-like"/>
</dbReference>
<evidence type="ECO:0000256" key="3">
    <source>
        <dbReference type="ARBA" id="ARBA00022692"/>
    </source>
</evidence>
<dbReference type="RefSeq" id="WP_260977922.1">
    <property type="nucleotide sequence ID" value="NZ_JAOANI010000032.1"/>
</dbReference>
<dbReference type="Proteomes" id="UP001147830">
    <property type="component" value="Unassembled WGS sequence"/>
</dbReference>
<feature type="transmembrane region" description="Helical" evidence="6">
    <location>
        <begin position="274"/>
        <end position="293"/>
    </location>
</feature>
<dbReference type="PANTHER" id="PTHR32322">
    <property type="entry name" value="INNER MEMBRANE TRANSPORTER"/>
    <property type="match status" value="1"/>
</dbReference>
<reference evidence="8" key="2">
    <citation type="submission" date="2022-08" db="EMBL/GenBank/DDBJ databases">
        <authorList>
            <person name="Dong C."/>
        </authorList>
    </citation>
    <scope>NUCLEOTIDE SEQUENCE</scope>
    <source>
        <strain evidence="8">59MF3M-4</strain>
    </source>
</reference>
<evidence type="ECO:0000256" key="2">
    <source>
        <dbReference type="ARBA" id="ARBA00007362"/>
    </source>
</evidence>
<evidence type="ECO:0000313" key="9">
    <source>
        <dbReference type="Proteomes" id="UP001147830"/>
    </source>
</evidence>
<evidence type="ECO:0000256" key="1">
    <source>
        <dbReference type="ARBA" id="ARBA00004141"/>
    </source>
</evidence>